<name>A0A7Y9S138_9ACTN</name>
<evidence type="ECO:0008006" key="3">
    <source>
        <dbReference type="Google" id="ProtNLM"/>
    </source>
</evidence>
<reference evidence="1 2" key="1">
    <citation type="submission" date="2020-07" db="EMBL/GenBank/DDBJ databases">
        <title>Sequencing the genomes of 1000 actinobacteria strains.</title>
        <authorList>
            <person name="Klenk H.-P."/>
        </authorList>
    </citation>
    <scope>NUCLEOTIDE SEQUENCE [LARGE SCALE GENOMIC DNA]</scope>
    <source>
        <strain evidence="1 2">DSM 23819</strain>
    </source>
</reference>
<keyword evidence="2" id="KW-1185">Reference proteome</keyword>
<dbReference type="RefSeq" id="WP_179501046.1">
    <property type="nucleotide sequence ID" value="NZ_JACCAA010000001.1"/>
</dbReference>
<dbReference type="Proteomes" id="UP000540656">
    <property type="component" value="Unassembled WGS sequence"/>
</dbReference>
<proteinExistence type="predicted"/>
<dbReference type="AlphaFoldDB" id="A0A7Y9S138"/>
<evidence type="ECO:0000313" key="2">
    <source>
        <dbReference type="Proteomes" id="UP000540656"/>
    </source>
</evidence>
<accession>A0A7Y9S138</accession>
<comment type="caution">
    <text evidence="1">The sequence shown here is derived from an EMBL/GenBank/DDBJ whole genome shotgun (WGS) entry which is preliminary data.</text>
</comment>
<dbReference type="EMBL" id="JACCAA010000001">
    <property type="protein sequence ID" value="NYG57819.1"/>
    <property type="molecule type" value="Genomic_DNA"/>
</dbReference>
<sequence>MDAEQVGTFLEAMPRCRRKGSADRPAWYVDNRLVARLEDFDTLTIRCARELRDELTAAHPETFGVTPRMEAHDKVQASLAHRNDAALRRALAAAYSMQVRD</sequence>
<protein>
    <recommendedName>
        <fullName evidence="3">MmcQ/YjbR family DNA-binding protein</fullName>
    </recommendedName>
</protein>
<gene>
    <name evidence="1" type="ORF">BJ980_000742</name>
</gene>
<evidence type="ECO:0000313" key="1">
    <source>
        <dbReference type="EMBL" id="NYG57819.1"/>
    </source>
</evidence>
<organism evidence="1 2">
    <name type="scientific">Nocardioides daedukensis</name>
    <dbReference type="NCBI Taxonomy" id="634462"/>
    <lineage>
        <taxon>Bacteria</taxon>
        <taxon>Bacillati</taxon>
        <taxon>Actinomycetota</taxon>
        <taxon>Actinomycetes</taxon>
        <taxon>Propionibacteriales</taxon>
        <taxon>Nocardioidaceae</taxon>
        <taxon>Nocardioides</taxon>
    </lineage>
</organism>